<dbReference type="InterPro" id="IPR010827">
    <property type="entry name" value="BamA/TamA_POTRA"/>
</dbReference>
<dbReference type="PIRSF" id="PIRSF006076">
    <property type="entry name" value="OM_assembly_OMP85"/>
    <property type="match status" value="1"/>
</dbReference>
<dbReference type="HOGENOM" id="CLU_007664_1_0_6"/>
<comment type="subunit">
    <text evidence="8">Part of the Bam complex.</text>
</comment>
<dbReference type="InterPro" id="IPR034746">
    <property type="entry name" value="POTRA"/>
</dbReference>
<evidence type="ECO:0000256" key="3">
    <source>
        <dbReference type="ARBA" id="ARBA00022692"/>
    </source>
</evidence>
<dbReference type="Proteomes" id="UP000031623">
    <property type="component" value="Chromosome"/>
</dbReference>
<feature type="domain" description="POTRA" evidence="10">
    <location>
        <begin position="188"/>
        <end position="276"/>
    </location>
</feature>
<dbReference type="InterPro" id="IPR000184">
    <property type="entry name" value="Bac_surfAg_D15"/>
</dbReference>
<proteinExistence type="inferred from homology"/>
<evidence type="ECO:0000256" key="9">
    <source>
        <dbReference type="NCBIfam" id="TIGR03303"/>
    </source>
</evidence>
<dbReference type="GO" id="GO:1990063">
    <property type="term" value="C:Bam protein complex"/>
    <property type="evidence" value="ECO:0007669"/>
    <property type="project" value="TreeGrafter"/>
</dbReference>
<feature type="domain" description="POTRA" evidence="10">
    <location>
        <begin position="279"/>
        <end position="357"/>
    </location>
</feature>
<dbReference type="OrthoDB" id="9803054at2"/>
<comment type="subcellular location">
    <subcellularLocation>
        <location evidence="8">Cell outer membrane</location>
    </subcellularLocation>
    <subcellularLocation>
        <location evidence="1">Membrane</location>
    </subcellularLocation>
</comment>
<protein>
    <recommendedName>
        <fullName evidence="8 9">Outer membrane protein assembly factor BamA</fullName>
    </recommendedName>
</protein>
<dbReference type="Gene3D" id="2.40.160.50">
    <property type="entry name" value="membrane protein fhac: a member of the omp85/tpsb transporter family"/>
    <property type="match status" value="1"/>
</dbReference>
<dbReference type="Pfam" id="PF07244">
    <property type="entry name" value="POTRA"/>
    <property type="match status" value="4"/>
</dbReference>
<feature type="chain" id="PRO_5008982807" description="Outer membrane protein assembly factor BamA" evidence="8">
    <location>
        <begin position="34"/>
        <end position="772"/>
    </location>
</feature>
<keyword evidence="2 8" id="KW-1134">Transmembrane beta strand</keyword>
<dbReference type="STRING" id="40754.THII_1739"/>
<keyword evidence="6 8" id="KW-0472">Membrane</keyword>
<dbReference type="KEGG" id="tig:THII_1739"/>
<evidence type="ECO:0000313" key="11">
    <source>
        <dbReference type="EMBL" id="BAP56036.1"/>
    </source>
</evidence>
<keyword evidence="3 8" id="KW-0812">Transmembrane</keyword>
<evidence type="ECO:0000256" key="5">
    <source>
        <dbReference type="ARBA" id="ARBA00022737"/>
    </source>
</evidence>
<keyword evidence="4 8" id="KW-0732">Signal</keyword>
<feature type="domain" description="POTRA" evidence="10">
    <location>
        <begin position="37"/>
        <end position="104"/>
    </location>
</feature>
<dbReference type="EMBL" id="AP014633">
    <property type="protein sequence ID" value="BAP56036.1"/>
    <property type="molecule type" value="Genomic_DNA"/>
</dbReference>
<feature type="domain" description="POTRA" evidence="10">
    <location>
        <begin position="360"/>
        <end position="434"/>
    </location>
</feature>
<evidence type="ECO:0000256" key="8">
    <source>
        <dbReference type="HAMAP-Rule" id="MF_01430"/>
    </source>
</evidence>
<dbReference type="Gene3D" id="3.10.20.310">
    <property type="entry name" value="membrane protein fhac"/>
    <property type="match status" value="5"/>
</dbReference>
<sequence length="772" mass="87519" precursor="true">MWIRRYSANYALKYTLRLIICSSIWLSSFPADAFETFIIKDIRLDGLRRISPGTVFNYLPVKVGDRLDQNKASKAIAALFKTGLFKDIRLEQEGNVLVVKLDERPAIANITFTGNKEIDTDSLIQSLKNIGFAEGRVFNRSLLEKVELELQRQYFNLGKYAVQIKSTVTPLNRNRMGIQLDISEGTVARIHAITFVGNRAFSDKILHDEMKLSTGGLFSFLTKDNQYSKQKLAADLEALRSYYLDRGYIQFNLDSTQVTISEDKKSVYITINLTEGNKYTVSEVKLEGNAIVPVTELKAKMTIKTGQVFSRKEVTASTEAILERIGDEGYAFANINPVPEINSKNQTVMLRFFIDPGKQVYVRRINFKGNTKTRDEVLRREMRQMENGWISTKNVKRSLTRLERLNYFEEVKVDTTVVPDTTDQVDLTYSVVERPSGNLMAGVGYSQTQGILFNASIMQENFLGSGKQVGATFNNSKVNTIYRFSYFNPYTTIDEVSRGFNLFYRTMDAEEANLSRYTTDVYGASLTYGLPISEFNYIKVGTDFDNTYLKPTASSANEIFDFIKANGDRYNSYRLTTSWARDTRNHPLFPERGLLQSFNAEVALPFSDLRYYKLGYQHHWLYPLTKNYTLLLKGQAAYGDGYGDNDELPFFENYTAGGPRTVRGFRENTLGPLDSKQRPFGGNLKVIGNAEVILPVPFTKNIRSFRVSSFVDVGNVYGVDEDFTVSELRYSAGLSAIWLSPLGVLSFSLAKPLNSKEGDQVQMFQFTIGTTF</sequence>
<name>A0A090BV09_9GAMM</name>
<feature type="signal peptide" evidence="8">
    <location>
        <begin position="1"/>
        <end position="33"/>
    </location>
</feature>
<evidence type="ECO:0000256" key="7">
    <source>
        <dbReference type="ARBA" id="ARBA00023237"/>
    </source>
</evidence>
<evidence type="ECO:0000313" key="12">
    <source>
        <dbReference type="Proteomes" id="UP000031623"/>
    </source>
</evidence>
<organism evidence="11 12">
    <name type="scientific">Thioploca ingrica</name>
    <dbReference type="NCBI Taxonomy" id="40754"/>
    <lineage>
        <taxon>Bacteria</taxon>
        <taxon>Pseudomonadati</taxon>
        <taxon>Pseudomonadota</taxon>
        <taxon>Gammaproteobacteria</taxon>
        <taxon>Thiotrichales</taxon>
        <taxon>Thiotrichaceae</taxon>
        <taxon>Thioploca</taxon>
    </lineage>
</organism>
<dbReference type="PROSITE" id="PS51779">
    <property type="entry name" value="POTRA"/>
    <property type="match status" value="5"/>
</dbReference>
<dbReference type="HAMAP" id="MF_01430">
    <property type="entry name" value="OM_assembly_BamA"/>
    <property type="match status" value="1"/>
</dbReference>
<evidence type="ECO:0000256" key="2">
    <source>
        <dbReference type="ARBA" id="ARBA00022452"/>
    </source>
</evidence>
<feature type="domain" description="POTRA" evidence="10">
    <location>
        <begin position="105"/>
        <end position="185"/>
    </location>
</feature>
<evidence type="ECO:0000256" key="6">
    <source>
        <dbReference type="ARBA" id="ARBA00023136"/>
    </source>
</evidence>
<evidence type="ECO:0000256" key="1">
    <source>
        <dbReference type="ARBA" id="ARBA00004370"/>
    </source>
</evidence>
<keyword evidence="7 8" id="KW-0998">Cell outer membrane</keyword>
<dbReference type="GO" id="GO:0051205">
    <property type="term" value="P:protein insertion into membrane"/>
    <property type="evidence" value="ECO:0007669"/>
    <property type="project" value="UniProtKB-UniRule"/>
</dbReference>
<dbReference type="AlphaFoldDB" id="A0A090BV09"/>
<reference evidence="11 12" key="1">
    <citation type="journal article" date="2014" name="ISME J.">
        <title>Ecophysiology of Thioploca ingrica as revealed by the complete genome sequence supplemented with proteomic evidence.</title>
        <authorList>
            <person name="Kojima H."/>
            <person name="Ogura Y."/>
            <person name="Yamamoto N."/>
            <person name="Togashi T."/>
            <person name="Mori H."/>
            <person name="Watanabe T."/>
            <person name="Nemoto F."/>
            <person name="Kurokawa K."/>
            <person name="Hayashi T."/>
            <person name="Fukui M."/>
        </authorList>
    </citation>
    <scope>NUCLEOTIDE SEQUENCE [LARGE SCALE GENOMIC DNA]</scope>
</reference>
<dbReference type="InterPro" id="IPR039910">
    <property type="entry name" value="D15-like"/>
</dbReference>
<comment type="similarity">
    <text evidence="8">Belongs to the BamA family.</text>
</comment>
<dbReference type="PANTHER" id="PTHR12815:SF23">
    <property type="entry name" value="OUTER MEMBRANE PROTEIN ASSEMBLY FACTOR BAMA"/>
    <property type="match status" value="1"/>
</dbReference>
<dbReference type="Pfam" id="PF01103">
    <property type="entry name" value="Omp85"/>
    <property type="match status" value="1"/>
</dbReference>
<keyword evidence="12" id="KW-1185">Reference proteome</keyword>
<gene>
    <name evidence="8" type="primary">bamA</name>
    <name evidence="11" type="ORF">THII_1739</name>
</gene>
<dbReference type="PANTHER" id="PTHR12815">
    <property type="entry name" value="SORTING AND ASSEMBLY MACHINERY SAMM50 PROTEIN FAMILY MEMBER"/>
    <property type="match status" value="1"/>
</dbReference>
<comment type="function">
    <text evidence="8">Part of the outer membrane protein assembly complex, which is involved in assembly and insertion of beta-barrel proteins into the outer membrane.</text>
</comment>
<keyword evidence="5 8" id="KW-0677">Repeat</keyword>
<dbReference type="NCBIfam" id="TIGR03303">
    <property type="entry name" value="OM_YaeT"/>
    <property type="match status" value="1"/>
</dbReference>
<dbReference type="InterPro" id="IPR023707">
    <property type="entry name" value="OM_assembly_BamA"/>
</dbReference>
<evidence type="ECO:0000256" key="4">
    <source>
        <dbReference type="ARBA" id="ARBA00022729"/>
    </source>
</evidence>
<accession>A0A090BV09</accession>
<dbReference type="GO" id="GO:0043165">
    <property type="term" value="P:Gram-negative-bacterium-type cell outer membrane assembly"/>
    <property type="evidence" value="ECO:0007669"/>
    <property type="project" value="UniProtKB-UniRule"/>
</dbReference>
<evidence type="ECO:0000259" key="10">
    <source>
        <dbReference type="PROSITE" id="PS51779"/>
    </source>
</evidence>